<dbReference type="PANTHER" id="PTHR21421">
    <property type="entry name" value="GUSTATORY RECEPTOR"/>
    <property type="match status" value="1"/>
</dbReference>
<keyword evidence="6" id="KW-0675">Receptor</keyword>
<dbReference type="InterPro" id="IPR013604">
    <property type="entry name" value="7TM_chemorcpt"/>
</dbReference>
<keyword evidence="8" id="KW-1185">Reference proteome</keyword>
<dbReference type="RefSeq" id="XP_018494250.1">
    <property type="nucleotide sequence ID" value="XM_018638734.1"/>
</dbReference>
<evidence type="ECO:0000256" key="5">
    <source>
        <dbReference type="ARBA" id="ARBA00023136"/>
    </source>
</evidence>
<dbReference type="Pfam" id="PF08395">
    <property type="entry name" value="7tm_7"/>
    <property type="match status" value="1"/>
</dbReference>
<keyword evidence="2" id="KW-1003">Cell membrane</keyword>
<protein>
    <submittedName>
        <fullName evidence="9">Uncharacterized protein LOC108863962</fullName>
    </submittedName>
</protein>
<feature type="transmembrane region" description="Helical" evidence="7">
    <location>
        <begin position="162"/>
        <end position="182"/>
    </location>
</feature>
<keyword evidence="3 7" id="KW-0812">Transmembrane</keyword>
<feature type="transmembrane region" description="Helical" evidence="7">
    <location>
        <begin position="332"/>
        <end position="353"/>
    </location>
</feature>
<evidence type="ECO:0000313" key="8">
    <source>
        <dbReference type="Proteomes" id="UP000694867"/>
    </source>
</evidence>
<dbReference type="GO" id="GO:0051606">
    <property type="term" value="P:detection of stimulus"/>
    <property type="evidence" value="ECO:0007669"/>
    <property type="project" value="UniProtKB-ARBA"/>
</dbReference>
<evidence type="ECO:0000256" key="6">
    <source>
        <dbReference type="ARBA" id="ARBA00023170"/>
    </source>
</evidence>
<feature type="transmembrane region" description="Helical" evidence="7">
    <location>
        <begin position="290"/>
        <end position="312"/>
    </location>
</feature>
<keyword evidence="5 7" id="KW-0472">Membrane</keyword>
<comment type="subcellular location">
    <subcellularLocation>
        <location evidence="1">Cell membrane</location>
        <topology evidence="1">Multi-pass membrane protein</topology>
    </subcellularLocation>
</comment>
<dbReference type="GO" id="GO:0050909">
    <property type="term" value="P:sensory perception of taste"/>
    <property type="evidence" value="ECO:0007669"/>
    <property type="project" value="InterPro"/>
</dbReference>
<dbReference type="AlphaFoldDB" id="A0AAJ7P968"/>
<evidence type="ECO:0000256" key="7">
    <source>
        <dbReference type="SAM" id="Phobius"/>
    </source>
</evidence>
<evidence type="ECO:0000256" key="3">
    <source>
        <dbReference type="ARBA" id="ARBA00022692"/>
    </source>
</evidence>
<dbReference type="PANTHER" id="PTHR21421:SF29">
    <property type="entry name" value="GUSTATORY RECEPTOR 5A FOR TREHALOSE-RELATED"/>
    <property type="match status" value="1"/>
</dbReference>
<feature type="transmembrane region" description="Helical" evidence="7">
    <location>
        <begin position="253"/>
        <end position="270"/>
    </location>
</feature>
<evidence type="ECO:0000256" key="4">
    <source>
        <dbReference type="ARBA" id="ARBA00022989"/>
    </source>
</evidence>
<feature type="transmembrane region" description="Helical" evidence="7">
    <location>
        <begin position="189"/>
        <end position="210"/>
    </location>
</feature>
<sequence>MSQDRAASILGPILRTNEFLGVGPFVRPVETKGHYKHSRRFMRYIRFASFMVKFWWFRGLGLFTMKYFFARSYFRAGVSDFGRNTVATVGLLLLSRKLTEVNQVIVLSDSFSHREESRKWVSRLVSRMNMLVWGYVSLRIFLDIATFYSENLMPVFMESEMFIDPAGVPPNMYPLILCYAFVDMMFNRLITSVALLLNQVTYIVFNFLAFTKFSNFDSDIRDCLRNRGGPNHIWRLRLLHADLCQLIIFMDDLFSPLALLLHGGVVAGYCTETLRFIQRYERGLDISESWLTFFTFALNMTYLLTMISITTASTSKLCESPKRSMRIVHDLLQNYGAGFANMTAGSQQIRLLLSQMQVKYVQMTAWRFYKLDRAALMTTLGASVTYVSVVVQSSTAD</sequence>
<reference evidence="9" key="1">
    <citation type="submission" date="2025-08" db="UniProtKB">
        <authorList>
            <consortium name="RefSeq"/>
        </authorList>
    </citation>
    <scope>IDENTIFICATION</scope>
</reference>
<dbReference type="GO" id="GO:0038023">
    <property type="term" value="F:signaling receptor activity"/>
    <property type="evidence" value="ECO:0007669"/>
    <property type="project" value="UniProtKB-ARBA"/>
</dbReference>
<proteinExistence type="predicted"/>
<keyword evidence="4 7" id="KW-1133">Transmembrane helix</keyword>
<dbReference type="GO" id="GO:0005886">
    <property type="term" value="C:plasma membrane"/>
    <property type="evidence" value="ECO:0007669"/>
    <property type="project" value="UniProtKB-SubCell"/>
</dbReference>
<accession>A0AAJ7P968</accession>
<gene>
    <name evidence="9" type="primary">LOC108863962</name>
</gene>
<name>A0AAJ7P968_9ACAR</name>
<feature type="transmembrane region" description="Helical" evidence="7">
    <location>
        <begin position="120"/>
        <end position="142"/>
    </location>
</feature>
<dbReference type="KEGG" id="goe:108863962"/>
<evidence type="ECO:0000313" key="9">
    <source>
        <dbReference type="RefSeq" id="XP_018494250.1"/>
    </source>
</evidence>
<dbReference type="Proteomes" id="UP000694867">
    <property type="component" value="Unplaced"/>
</dbReference>
<dbReference type="GeneID" id="108863962"/>
<feature type="transmembrane region" description="Helical" evidence="7">
    <location>
        <begin position="374"/>
        <end position="391"/>
    </location>
</feature>
<evidence type="ECO:0000256" key="1">
    <source>
        <dbReference type="ARBA" id="ARBA00004651"/>
    </source>
</evidence>
<evidence type="ECO:0000256" key="2">
    <source>
        <dbReference type="ARBA" id="ARBA00022475"/>
    </source>
</evidence>
<organism evidence="8 9">
    <name type="scientific">Galendromus occidentalis</name>
    <name type="common">western predatory mite</name>
    <dbReference type="NCBI Taxonomy" id="34638"/>
    <lineage>
        <taxon>Eukaryota</taxon>
        <taxon>Metazoa</taxon>
        <taxon>Ecdysozoa</taxon>
        <taxon>Arthropoda</taxon>
        <taxon>Chelicerata</taxon>
        <taxon>Arachnida</taxon>
        <taxon>Acari</taxon>
        <taxon>Parasitiformes</taxon>
        <taxon>Mesostigmata</taxon>
        <taxon>Gamasina</taxon>
        <taxon>Phytoseioidea</taxon>
        <taxon>Phytoseiidae</taxon>
        <taxon>Typhlodrominae</taxon>
        <taxon>Galendromus</taxon>
    </lineage>
</organism>